<keyword evidence="3" id="KW-1185">Reference proteome</keyword>
<protein>
    <submittedName>
        <fullName evidence="2">40S ribosomal protein S8, putative</fullName>
    </submittedName>
</protein>
<organism evidence="2 3">
    <name type="scientific">Leishmania tarentolae</name>
    <name type="common">Sauroleishmania tarentolae</name>
    <dbReference type="NCBI Taxonomy" id="5689"/>
    <lineage>
        <taxon>Eukaryota</taxon>
        <taxon>Discoba</taxon>
        <taxon>Euglenozoa</taxon>
        <taxon>Kinetoplastea</taxon>
        <taxon>Metakinetoplastina</taxon>
        <taxon>Trypanosomatida</taxon>
        <taxon>Trypanosomatidae</taxon>
        <taxon>Leishmaniinae</taxon>
        <taxon>Leishmania</taxon>
        <taxon>lizard Leishmania</taxon>
    </lineage>
</organism>
<dbReference type="VEuPathDB" id="TriTrypDB:LtaPh_2422441"/>
<name>A0A640KNN4_LEITA</name>
<dbReference type="EMBL" id="BLBS01000033">
    <property type="protein sequence ID" value="GET89059.1"/>
    <property type="molecule type" value="Genomic_DNA"/>
</dbReference>
<evidence type="ECO:0000313" key="2">
    <source>
        <dbReference type="EMBL" id="GET89059.1"/>
    </source>
</evidence>
<keyword evidence="1" id="KW-0732">Signal</keyword>
<evidence type="ECO:0000313" key="3">
    <source>
        <dbReference type="Proteomes" id="UP000419144"/>
    </source>
</evidence>
<dbReference type="GO" id="GO:0005840">
    <property type="term" value="C:ribosome"/>
    <property type="evidence" value="ECO:0007669"/>
    <property type="project" value="UniProtKB-KW"/>
</dbReference>
<sequence>MSSRVNTLSHAHVHILLLLLLLLQALQVELELSALQQDTISTAGLAWAARNARKHATLTQLIGDRLLNPVVAAAARPLALKLGRGLAHVVLVGSGVSGLLALLLRGGGDLGALLIRIQVDAVVLGVPALERRGIHDDDAVLHQRLRTHQLVRSGVVHDIEKTHALRDGLGCPGKVAGVQAQGTDLEVATASAHRAHAAGAKAGVRGKATKLSLHALPVDLGLSTGDLALMQAAADDAHGCGSSLLFIYTRRVR</sequence>
<gene>
    <name evidence="2" type="ORF">LtaPh_2422441</name>
</gene>
<feature type="chain" id="PRO_5024792365" evidence="1">
    <location>
        <begin position="26"/>
        <end position="253"/>
    </location>
</feature>
<evidence type="ECO:0000256" key="1">
    <source>
        <dbReference type="SAM" id="SignalP"/>
    </source>
</evidence>
<proteinExistence type="predicted"/>
<dbReference type="OrthoDB" id="10626855at2759"/>
<keyword evidence="2" id="KW-0687">Ribonucleoprotein</keyword>
<comment type="caution">
    <text evidence="2">The sequence shown here is derived from an EMBL/GenBank/DDBJ whole genome shotgun (WGS) entry which is preliminary data.</text>
</comment>
<dbReference type="Proteomes" id="UP000419144">
    <property type="component" value="Unassembled WGS sequence"/>
</dbReference>
<accession>A0A640KNN4</accession>
<keyword evidence="2" id="KW-0689">Ribosomal protein</keyword>
<feature type="signal peptide" evidence="1">
    <location>
        <begin position="1"/>
        <end position="25"/>
    </location>
</feature>
<reference evidence="2" key="1">
    <citation type="submission" date="2019-11" db="EMBL/GenBank/DDBJ databases">
        <title>Leishmania tarentolae CDS.</title>
        <authorList>
            <person name="Goto Y."/>
            <person name="Yamagishi J."/>
        </authorList>
    </citation>
    <scope>NUCLEOTIDE SEQUENCE [LARGE SCALE GENOMIC DNA]</scope>
    <source>
        <strain evidence="2">Parrot Tar II</strain>
    </source>
</reference>
<dbReference type="AlphaFoldDB" id="A0A640KNN4"/>